<sequence>MVWQMIQANSHACSCVNIGKYIRFTKYLHPI</sequence>
<reference evidence="1" key="2">
    <citation type="journal article" date="2015" name="Data Brief">
        <title>Shoot transcriptome of the giant reed, Arundo donax.</title>
        <authorList>
            <person name="Barrero R.A."/>
            <person name="Guerrero F.D."/>
            <person name="Moolhuijzen P."/>
            <person name="Goolsby J.A."/>
            <person name="Tidwell J."/>
            <person name="Bellgard S.E."/>
            <person name="Bellgard M.I."/>
        </authorList>
    </citation>
    <scope>NUCLEOTIDE SEQUENCE</scope>
    <source>
        <tissue evidence="1">Shoot tissue taken approximately 20 cm above the soil surface</tissue>
    </source>
</reference>
<reference evidence="1" key="1">
    <citation type="submission" date="2014-09" db="EMBL/GenBank/DDBJ databases">
        <authorList>
            <person name="Magalhaes I.L.F."/>
            <person name="Oliveira U."/>
            <person name="Santos F.R."/>
            <person name="Vidigal T.H.D.A."/>
            <person name="Brescovit A.D."/>
            <person name="Santos A.J."/>
        </authorList>
    </citation>
    <scope>NUCLEOTIDE SEQUENCE</scope>
    <source>
        <tissue evidence="1">Shoot tissue taken approximately 20 cm above the soil surface</tissue>
    </source>
</reference>
<dbReference type="EMBL" id="GBRH01227927">
    <property type="protein sequence ID" value="JAD69968.1"/>
    <property type="molecule type" value="Transcribed_RNA"/>
</dbReference>
<protein>
    <submittedName>
        <fullName evidence="1">Uncharacterized protein</fullName>
    </submittedName>
</protein>
<dbReference type="AlphaFoldDB" id="A0A0A9C679"/>
<proteinExistence type="predicted"/>
<accession>A0A0A9C679</accession>
<organism evidence="1">
    <name type="scientific">Arundo donax</name>
    <name type="common">Giant reed</name>
    <name type="synonym">Donax arundinaceus</name>
    <dbReference type="NCBI Taxonomy" id="35708"/>
    <lineage>
        <taxon>Eukaryota</taxon>
        <taxon>Viridiplantae</taxon>
        <taxon>Streptophyta</taxon>
        <taxon>Embryophyta</taxon>
        <taxon>Tracheophyta</taxon>
        <taxon>Spermatophyta</taxon>
        <taxon>Magnoliopsida</taxon>
        <taxon>Liliopsida</taxon>
        <taxon>Poales</taxon>
        <taxon>Poaceae</taxon>
        <taxon>PACMAD clade</taxon>
        <taxon>Arundinoideae</taxon>
        <taxon>Arundineae</taxon>
        <taxon>Arundo</taxon>
    </lineage>
</organism>
<evidence type="ECO:0000313" key="1">
    <source>
        <dbReference type="EMBL" id="JAD69968.1"/>
    </source>
</evidence>
<name>A0A0A9C679_ARUDO</name>